<name>A0A6H0XUP8_9PEZI</name>
<dbReference type="Gene3D" id="3.90.1200.10">
    <property type="match status" value="1"/>
</dbReference>
<dbReference type="EC" id="2.7.1.172" evidence="1"/>
<dbReference type="AlphaFoldDB" id="A0A6H0XUP8"/>
<evidence type="ECO:0000256" key="4">
    <source>
        <dbReference type="SAM" id="SignalP"/>
    </source>
</evidence>
<dbReference type="GO" id="GO:0102193">
    <property type="term" value="F:protein-ribulosamine 3-kinase activity"/>
    <property type="evidence" value="ECO:0007669"/>
    <property type="project" value="UniProtKB-EC"/>
</dbReference>
<dbReference type="FunFam" id="3.90.1200.10:FF:000018">
    <property type="entry name" value="Fructosamine-3-kinase, putative"/>
    <property type="match status" value="1"/>
</dbReference>
<accession>A0A6H0XUP8</accession>
<dbReference type="PIRSF" id="PIRSF006221">
    <property type="entry name" value="Ketosamine-3-kinase"/>
    <property type="match status" value="1"/>
</dbReference>
<dbReference type="EMBL" id="CP051141">
    <property type="protein sequence ID" value="QIW98348.1"/>
    <property type="molecule type" value="Genomic_DNA"/>
</dbReference>
<evidence type="ECO:0000256" key="1">
    <source>
        <dbReference type="ARBA" id="ARBA00011961"/>
    </source>
</evidence>
<dbReference type="SUPFAM" id="SSF56112">
    <property type="entry name" value="Protein kinase-like (PK-like)"/>
    <property type="match status" value="1"/>
</dbReference>
<dbReference type="PANTHER" id="PTHR12149:SF8">
    <property type="entry name" value="PROTEIN-RIBULOSAMINE 3-KINASE"/>
    <property type="match status" value="1"/>
</dbReference>
<evidence type="ECO:0000256" key="3">
    <source>
        <dbReference type="PIRNR" id="PIRNR006221"/>
    </source>
</evidence>
<dbReference type="GO" id="GO:0016301">
    <property type="term" value="F:kinase activity"/>
    <property type="evidence" value="ECO:0007669"/>
    <property type="project" value="UniProtKB-UniRule"/>
</dbReference>
<feature type="signal peptide" evidence="4">
    <location>
        <begin position="1"/>
        <end position="18"/>
    </location>
</feature>
<proteinExistence type="inferred from homology"/>
<protein>
    <recommendedName>
        <fullName evidence="1">protein-ribulosamine 3-kinase</fullName>
        <ecNumber evidence="1">2.7.1.172</ecNumber>
    </recommendedName>
</protein>
<feature type="chain" id="PRO_5026286779" description="protein-ribulosamine 3-kinase" evidence="4">
    <location>
        <begin position="19"/>
        <end position="327"/>
    </location>
</feature>
<keyword evidence="3" id="KW-0808">Transferase</keyword>
<evidence type="ECO:0000313" key="5">
    <source>
        <dbReference type="EMBL" id="QIW98348.1"/>
    </source>
</evidence>
<organism evidence="5 6">
    <name type="scientific">Peltaster fructicola</name>
    <dbReference type="NCBI Taxonomy" id="286661"/>
    <lineage>
        <taxon>Eukaryota</taxon>
        <taxon>Fungi</taxon>
        <taxon>Dikarya</taxon>
        <taxon>Ascomycota</taxon>
        <taxon>Pezizomycotina</taxon>
        <taxon>Dothideomycetes</taxon>
        <taxon>Dothideomycetes incertae sedis</taxon>
        <taxon>Peltaster</taxon>
    </lineage>
</organism>
<dbReference type="Proteomes" id="UP000503462">
    <property type="component" value="Chromosome 3"/>
</dbReference>
<dbReference type="PANTHER" id="PTHR12149">
    <property type="entry name" value="FRUCTOSAMINE 3 KINASE-RELATED PROTEIN"/>
    <property type="match status" value="1"/>
</dbReference>
<dbReference type="Pfam" id="PF03881">
    <property type="entry name" value="Fructosamin_kin"/>
    <property type="match status" value="1"/>
</dbReference>
<comment type="catalytic activity">
    <reaction evidence="2">
        <text>N(6)-D-ribulosyl-L-lysyl-[protein] + ATP = N(6)-(3-O-phospho-D-ribulosyl)-L-lysyl-[protein] + ADP + H(+)</text>
        <dbReference type="Rhea" id="RHEA:48432"/>
        <dbReference type="Rhea" id="RHEA-COMP:12103"/>
        <dbReference type="Rhea" id="RHEA-COMP:12104"/>
        <dbReference type="ChEBI" id="CHEBI:15378"/>
        <dbReference type="ChEBI" id="CHEBI:30616"/>
        <dbReference type="ChEBI" id="CHEBI:90418"/>
        <dbReference type="ChEBI" id="CHEBI:90420"/>
        <dbReference type="ChEBI" id="CHEBI:456216"/>
        <dbReference type="EC" id="2.7.1.172"/>
    </reaction>
    <physiologicalReaction direction="left-to-right" evidence="2">
        <dbReference type="Rhea" id="RHEA:48433"/>
    </physiologicalReaction>
</comment>
<reference evidence="5 6" key="1">
    <citation type="journal article" date="2016" name="Sci. Rep.">
        <title>Peltaster fructicola genome reveals evolution from an invasive phytopathogen to an ectophytic parasite.</title>
        <authorList>
            <person name="Xu C."/>
            <person name="Chen H."/>
            <person name="Gleason M.L."/>
            <person name="Xu J.R."/>
            <person name="Liu H."/>
            <person name="Zhang R."/>
            <person name="Sun G."/>
        </authorList>
    </citation>
    <scope>NUCLEOTIDE SEQUENCE [LARGE SCALE GENOMIC DNA]</scope>
    <source>
        <strain evidence="5 6">LNHT1506</strain>
    </source>
</reference>
<dbReference type="InterPro" id="IPR011009">
    <property type="entry name" value="Kinase-like_dom_sf"/>
</dbReference>
<keyword evidence="6" id="KW-1185">Reference proteome</keyword>
<keyword evidence="4" id="KW-0732">Signal</keyword>
<evidence type="ECO:0000313" key="6">
    <source>
        <dbReference type="Proteomes" id="UP000503462"/>
    </source>
</evidence>
<keyword evidence="3" id="KW-0418">Kinase</keyword>
<gene>
    <name evidence="5" type="ORF">AMS68_003866</name>
</gene>
<comment type="similarity">
    <text evidence="3">Belongs to the fructosamine kinase family.</text>
</comment>
<dbReference type="InterPro" id="IPR016477">
    <property type="entry name" value="Fructo-/Ketosamine-3-kinase"/>
</dbReference>
<evidence type="ECO:0000256" key="2">
    <source>
        <dbReference type="ARBA" id="ARBA00048655"/>
    </source>
</evidence>
<dbReference type="OrthoDB" id="5772781at2759"/>
<sequence>MSVDSAILSLLSLDAATATSSSAGGGGCSTATTSKIIAKLPDGSTTAYFVKTGSGDEAVTMFRGEHESLNALAAAVPGLAPKSFGHGKLAQQSDKSFLVTEFLDMSGGRAGSKTTLAAKLAQLHTTPAPVPKGYDQPQFGFPVKTCCGNTSQKNSYHPSWAKFYADCRLRFIVDRSSSSNGRDDQLVMIVNRVCNEVVPRLIGDDHINNGKGIQPVVVHGDLWSGNAGFGKLPGMSQAEDVIYDSSACYAHSEYELGIMKMFGGFGGSFIEEYHKLKPKDEPVEEYDDRVALYELYHHLNHYAMFGGSYKSGATQIMHRLLKKYGAS</sequence>